<dbReference type="Proteomes" id="UP000199051">
    <property type="component" value="Unassembled WGS sequence"/>
</dbReference>
<proteinExistence type="predicted"/>
<evidence type="ECO:0000313" key="2">
    <source>
        <dbReference type="Proteomes" id="UP000199051"/>
    </source>
</evidence>
<protein>
    <submittedName>
        <fullName evidence="1">Uncharacterized protein</fullName>
    </submittedName>
</protein>
<organism evidence="1 2">
    <name type="scientific">Actinokineospora terrae</name>
    <dbReference type="NCBI Taxonomy" id="155974"/>
    <lineage>
        <taxon>Bacteria</taxon>
        <taxon>Bacillati</taxon>
        <taxon>Actinomycetota</taxon>
        <taxon>Actinomycetes</taxon>
        <taxon>Pseudonocardiales</taxon>
        <taxon>Pseudonocardiaceae</taxon>
        <taxon>Actinokineospora</taxon>
    </lineage>
</organism>
<name>A0A1H9NMG5_9PSEU</name>
<dbReference type="AlphaFoldDB" id="A0A1H9NMG5"/>
<sequence>MSTEDAVESGRLARFAGLVGVVRQTDRLIGVGARAHTAPARRRGRSRLAELTRAAVSLDWVGPAVQVGGDLVASTAPPVDWDRGAVTSAVHTHIAAVDRPGPDSALAGSASRARDLVAEHTDGGRRPALLIAPFHPEDTNPGSTGIAVALRRAWTASPWHDDLALVPRLVQRPLRDFDTDVWTIRGTLAGLPVVLLYGRLVGDRVVPALAAWNLLPQSPNTVLETTFPAFDIPSGVDWAGRLRLGDHLGRMFALTAGNLGDWFHLLTHDRVPHLHRLVPPDHVPERRILATSAADAHDVLVTRTRLGEHRTHVRQARLLAEGGLPDIAGSAAQAVLTEITRSADLSVTERVVLLRELVGVFGLIGADDHLLTTERLLHTASITRV</sequence>
<keyword evidence="2" id="KW-1185">Reference proteome</keyword>
<dbReference type="EMBL" id="FOGI01000003">
    <property type="protein sequence ID" value="SER37224.1"/>
    <property type="molecule type" value="Genomic_DNA"/>
</dbReference>
<accession>A0A1H9NMG5</accession>
<gene>
    <name evidence="1" type="ORF">SAMN04487818_10340</name>
</gene>
<reference evidence="2" key="1">
    <citation type="submission" date="2016-10" db="EMBL/GenBank/DDBJ databases">
        <authorList>
            <person name="Varghese N."/>
            <person name="Submissions S."/>
        </authorList>
    </citation>
    <scope>NUCLEOTIDE SEQUENCE [LARGE SCALE GENOMIC DNA]</scope>
    <source>
        <strain evidence="2">DSM 44260</strain>
    </source>
</reference>
<dbReference type="RefSeq" id="WP_092775523.1">
    <property type="nucleotide sequence ID" value="NZ_FOGI01000003.1"/>
</dbReference>
<evidence type="ECO:0000313" key="1">
    <source>
        <dbReference type="EMBL" id="SER37224.1"/>
    </source>
</evidence>